<organism evidence="1 2">
    <name type="scientific">Oryzias javanicus</name>
    <name type="common">Javanese ricefish</name>
    <name type="synonym">Aplocheilus javanicus</name>
    <dbReference type="NCBI Taxonomy" id="123683"/>
    <lineage>
        <taxon>Eukaryota</taxon>
        <taxon>Metazoa</taxon>
        <taxon>Chordata</taxon>
        <taxon>Craniata</taxon>
        <taxon>Vertebrata</taxon>
        <taxon>Euteleostomi</taxon>
        <taxon>Actinopterygii</taxon>
        <taxon>Neopterygii</taxon>
        <taxon>Teleostei</taxon>
        <taxon>Neoteleostei</taxon>
        <taxon>Acanthomorphata</taxon>
        <taxon>Ovalentaria</taxon>
        <taxon>Atherinomorphae</taxon>
        <taxon>Beloniformes</taxon>
        <taxon>Adrianichthyidae</taxon>
        <taxon>Oryziinae</taxon>
        <taxon>Oryzias</taxon>
    </lineage>
</organism>
<gene>
    <name evidence="1" type="ORF">OJAV_G00140660</name>
</gene>
<proteinExistence type="predicted"/>
<dbReference type="AlphaFoldDB" id="A0A3S2MPL7"/>
<keyword evidence="2" id="KW-1185">Reference proteome</keyword>
<dbReference type="EMBL" id="CM012450">
    <property type="protein sequence ID" value="RVE63881.1"/>
    <property type="molecule type" value="Genomic_DNA"/>
</dbReference>
<name>A0A3S2MPL7_ORYJA</name>
<dbReference type="Proteomes" id="UP000283210">
    <property type="component" value="Chromosome 14"/>
</dbReference>
<evidence type="ECO:0000313" key="1">
    <source>
        <dbReference type="EMBL" id="RVE63881.1"/>
    </source>
</evidence>
<evidence type="ECO:0000313" key="2">
    <source>
        <dbReference type="Proteomes" id="UP000283210"/>
    </source>
</evidence>
<sequence>MAHCVNRTASVDPTQHEEECSELSCVDGLLRTEPGTRLRWNKIKKERATREKVREMFGSDFLSTES</sequence>
<reference evidence="1 2" key="1">
    <citation type="submission" date="2018-11" db="EMBL/GenBank/DDBJ databases">
        <authorList>
            <person name="Lopez-Roques C."/>
            <person name="Donnadieu C."/>
            <person name="Bouchez O."/>
            <person name="Klopp C."/>
            <person name="Cabau C."/>
            <person name="Zahm M."/>
        </authorList>
    </citation>
    <scope>NUCLEOTIDE SEQUENCE [LARGE SCALE GENOMIC DNA]</scope>
    <source>
        <strain evidence="1">RS831</strain>
        <tissue evidence="1">Whole body</tissue>
    </source>
</reference>
<protein>
    <submittedName>
        <fullName evidence="1">Uncharacterized protein</fullName>
    </submittedName>
</protein>
<reference evidence="1 2" key="2">
    <citation type="submission" date="2019-01" db="EMBL/GenBank/DDBJ databases">
        <title>A chromosome length genome reference of the Java medaka (oryzias javanicus).</title>
        <authorList>
            <person name="Herpin A."/>
            <person name="Takehana Y."/>
            <person name="Naruse K."/>
            <person name="Ansai S."/>
            <person name="Kawaguchi M."/>
        </authorList>
    </citation>
    <scope>NUCLEOTIDE SEQUENCE [LARGE SCALE GENOMIC DNA]</scope>
    <source>
        <strain evidence="1">RS831</strain>
        <tissue evidence="1">Whole body</tissue>
    </source>
</reference>
<accession>A0A3S2MPL7</accession>